<sequence>MFKTPGWGRVTDLSAISTSKTTAVYQLEPSEEGLAEQQRSDLSFRLPGSGTAFPHLLPALSLELVLLH</sequence>
<comment type="caution">
    <text evidence="1">The sequence shown here is derived from an EMBL/GenBank/DDBJ whole genome shotgun (WGS) entry which is preliminary data.</text>
</comment>
<accession>A0AAW1Q2C8</accession>
<proteinExistence type="predicted"/>
<protein>
    <submittedName>
        <fullName evidence="1">Uncharacterized protein</fullName>
    </submittedName>
</protein>
<dbReference type="Proteomes" id="UP001489004">
    <property type="component" value="Unassembled WGS sequence"/>
</dbReference>
<name>A0AAW1Q2C8_9CHLO</name>
<dbReference type="AlphaFoldDB" id="A0AAW1Q2C8"/>
<evidence type="ECO:0000313" key="2">
    <source>
        <dbReference type="Proteomes" id="UP001489004"/>
    </source>
</evidence>
<dbReference type="EMBL" id="JALJOR010000005">
    <property type="protein sequence ID" value="KAK9816468.1"/>
    <property type="molecule type" value="Genomic_DNA"/>
</dbReference>
<evidence type="ECO:0000313" key="1">
    <source>
        <dbReference type="EMBL" id="KAK9816468.1"/>
    </source>
</evidence>
<organism evidence="1 2">
    <name type="scientific">[Myrmecia] bisecta</name>
    <dbReference type="NCBI Taxonomy" id="41462"/>
    <lineage>
        <taxon>Eukaryota</taxon>
        <taxon>Viridiplantae</taxon>
        <taxon>Chlorophyta</taxon>
        <taxon>core chlorophytes</taxon>
        <taxon>Trebouxiophyceae</taxon>
        <taxon>Trebouxiales</taxon>
        <taxon>Trebouxiaceae</taxon>
        <taxon>Myrmecia</taxon>
    </lineage>
</organism>
<reference evidence="1 2" key="1">
    <citation type="journal article" date="2024" name="Nat. Commun.">
        <title>Phylogenomics reveals the evolutionary origins of lichenization in chlorophyte algae.</title>
        <authorList>
            <person name="Puginier C."/>
            <person name="Libourel C."/>
            <person name="Otte J."/>
            <person name="Skaloud P."/>
            <person name="Haon M."/>
            <person name="Grisel S."/>
            <person name="Petersen M."/>
            <person name="Berrin J.G."/>
            <person name="Delaux P.M."/>
            <person name="Dal Grande F."/>
            <person name="Keller J."/>
        </authorList>
    </citation>
    <scope>NUCLEOTIDE SEQUENCE [LARGE SCALE GENOMIC DNA]</scope>
    <source>
        <strain evidence="1 2">SAG 2043</strain>
    </source>
</reference>
<gene>
    <name evidence="1" type="ORF">WJX72_000651</name>
</gene>
<keyword evidence="2" id="KW-1185">Reference proteome</keyword>